<keyword evidence="1" id="KW-0812">Transmembrane</keyword>
<dbReference type="EMBL" id="KQ965873">
    <property type="protein sequence ID" value="KXS09271.1"/>
    <property type="molecule type" value="Genomic_DNA"/>
</dbReference>
<organism evidence="2 3">
    <name type="scientific">Gonapodya prolifera (strain JEL478)</name>
    <name type="common">Monoblepharis prolifera</name>
    <dbReference type="NCBI Taxonomy" id="1344416"/>
    <lineage>
        <taxon>Eukaryota</taxon>
        <taxon>Fungi</taxon>
        <taxon>Fungi incertae sedis</taxon>
        <taxon>Chytridiomycota</taxon>
        <taxon>Chytridiomycota incertae sedis</taxon>
        <taxon>Monoblepharidomycetes</taxon>
        <taxon>Monoblepharidales</taxon>
        <taxon>Gonapodyaceae</taxon>
        <taxon>Gonapodya</taxon>
    </lineage>
</organism>
<keyword evidence="3" id="KW-1185">Reference proteome</keyword>
<sequence length="418" mass="47195">MRTVKYSIEEEEVNTNGGGLMSAQLVIETKRFPPKINDPNLDDIEVELESTDCFKSNKCRRLKFANAAPEPEVEFHFPDDLHPEHEIDGKALEYDFDQDLYDWAVRVKQSISGRSISLPCFGPHVVGFIMSLAPTWIYDEFPYMYTNPNAVPPPQSPPFVNGTHQFPPLTCPDSALAYVASNLVTYEMRNAARNLWINAAWPVVVRGDGAFPNTTHVAMSNLRICFDRMQYYREPGLKAPPKERESEPMERFREMAVKHGNRNEENARAQSRGEVGARQNAVVVREYFRATLVEERARCCEDEDPVIFENERSIAQFKRAEERFLQEKPYPRGLPWLFDRHTKMKAGIVAVIMASAFSALAAAIVCIVAIVVIVVHGSSTPSNNSGTEVTIVSKFYHGIHLTGREWASWGATPVDPSL</sequence>
<evidence type="ECO:0000313" key="2">
    <source>
        <dbReference type="EMBL" id="KXS09271.1"/>
    </source>
</evidence>
<accession>A0A138ZXV5</accession>
<proteinExistence type="predicted"/>
<evidence type="ECO:0000256" key="1">
    <source>
        <dbReference type="SAM" id="Phobius"/>
    </source>
</evidence>
<keyword evidence="1" id="KW-1133">Transmembrane helix</keyword>
<dbReference type="Proteomes" id="UP000070544">
    <property type="component" value="Unassembled WGS sequence"/>
</dbReference>
<gene>
    <name evidence="2" type="ORF">M427DRAFT_49722</name>
</gene>
<name>A0A138ZXV5_GONPJ</name>
<keyword evidence="1" id="KW-0472">Membrane</keyword>
<protein>
    <submittedName>
        <fullName evidence="2">Uncharacterized protein</fullName>
    </submittedName>
</protein>
<evidence type="ECO:0000313" key="3">
    <source>
        <dbReference type="Proteomes" id="UP000070544"/>
    </source>
</evidence>
<dbReference type="AlphaFoldDB" id="A0A138ZXV5"/>
<reference evidence="2 3" key="1">
    <citation type="journal article" date="2015" name="Genome Biol. Evol.">
        <title>Phylogenomic analyses indicate that early fungi evolved digesting cell walls of algal ancestors of land plants.</title>
        <authorList>
            <person name="Chang Y."/>
            <person name="Wang S."/>
            <person name="Sekimoto S."/>
            <person name="Aerts A.L."/>
            <person name="Choi C."/>
            <person name="Clum A."/>
            <person name="LaButti K.M."/>
            <person name="Lindquist E.A."/>
            <person name="Yee Ngan C."/>
            <person name="Ohm R.A."/>
            <person name="Salamov A.A."/>
            <person name="Grigoriev I.V."/>
            <person name="Spatafora J.W."/>
            <person name="Berbee M.L."/>
        </authorList>
    </citation>
    <scope>NUCLEOTIDE SEQUENCE [LARGE SCALE GENOMIC DNA]</scope>
    <source>
        <strain evidence="2 3">JEL478</strain>
    </source>
</reference>
<feature type="transmembrane region" description="Helical" evidence="1">
    <location>
        <begin position="348"/>
        <end position="375"/>
    </location>
</feature>